<dbReference type="Proteomes" id="UP001732700">
    <property type="component" value="Chromosome 4D"/>
</dbReference>
<name>A0ACD5XFD4_AVESA</name>
<protein>
    <submittedName>
        <fullName evidence="1">Uncharacterized protein</fullName>
    </submittedName>
</protein>
<dbReference type="EnsemblPlants" id="AVESA.00010b.r2.4DG0765900.1">
    <property type="protein sequence ID" value="AVESA.00010b.r2.4DG0765900.1.CDS"/>
    <property type="gene ID" value="AVESA.00010b.r2.4DG0765900"/>
</dbReference>
<evidence type="ECO:0000313" key="2">
    <source>
        <dbReference type="Proteomes" id="UP001732700"/>
    </source>
</evidence>
<sequence length="682" mass="73202">MADPAAALAPAPMTIDFLRARLLSERSVSRASKEHADQLAARVAELEEQVRAVTAQRRQAEREAAEVLAILESKGFCGSLSDALDDSASDTDEESDEPRPRDTKTTGGDAAHRSHEEETEEQEPPAAKSEADDDAQTTGTALQQQQQQGGLSWKGRSVSPRKARQLRQRHRRSYVYLLASEDPSPKYRMGQSCRKNKRKEISSGRLVAPEEVGGDAVLTESRKGPRDVSDYADGGRADELDGDVRGDDERSSGDGGGQYVIRNDKDGEMERVLEKQAELIGQYEAQEKAQRDWEKKFNDNRPSSPKKGDIVQGKSSGKTLSIAKPPGNASEEYAGQRAISAEGSSTNSSTNRSQQGDANPDGCATHKTNSATSGHKSSPSSDTLASSKVSDWSSSRFHDHADHQLDTRPCHNTTTGDIDVESVLQALQRARISLQQKLGRPLPPSEVTLALPAPGDEYRAEEGLYGEDGHSSCGGEPNGSSPSRQEMLALPAPEDYHSCRDQDHGSASLSVSGADTSSLTEKRSSSSPPRQEVLALPGPGDGCVPGEGEDGVDMKVPVSSPGLFRLPTDSFPEDEMLSSRSNNGSGVLGLRSREPAGHDAYRDDDGDAGVSARKFYDPHGSAPASGRCNVRQGSGFTIGGASFLPGIPGLPEELRRGRSSLGDADLFMQRACDYTVTNKWML</sequence>
<organism evidence="1 2">
    <name type="scientific">Avena sativa</name>
    <name type="common">Oat</name>
    <dbReference type="NCBI Taxonomy" id="4498"/>
    <lineage>
        <taxon>Eukaryota</taxon>
        <taxon>Viridiplantae</taxon>
        <taxon>Streptophyta</taxon>
        <taxon>Embryophyta</taxon>
        <taxon>Tracheophyta</taxon>
        <taxon>Spermatophyta</taxon>
        <taxon>Magnoliopsida</taxon>
        <taxon>Liliopsida</taxon>
        <taxon>Poales</taxon>
        <taxon>Poaceae</taxon>
        <taxon>BOP clade</taxon>
        <taxon>Pooideae</taxon>
        <taxon>Poodae</taxon>
        <taxon>Poeae</taxon>
        <taxon>Poeae Chloroplast Group 1 (Aveneae type)</taxon>
        <taxon>Aveninae</taxon>
        <taxon>Avena</taxon>
    </lineage>
</organism>
<keyword evidence="2" id="KW-1185">Reference proteome</keyword>
<reference evidence="1" key="2">
    <citation type="submission" date="2025-09" db="UniProtKB">
        <authorList>
            <consortium name="EnsemblPlants"/>
        </authorList>
    </citation>
    <scope>IDENTIFICATION</scope>
</reference>
<accession>A0ACD5XFD4</accession>
<evidence type="ECO:0000313" key="1">
    <source>
        <dbReference type="EnsemblPlants" id="AVESA.00010b.r2.4DG0765900.1.CDS"/>
    </source>
</evidence>
<reference evidence="1" key="1">
    <citation type="submission" date="2021-05" db="EMBL/GenBank/DDBJ databases">
        <authorList>
            <person name="Scholz U."/>
            <person name="Mascher M."/>
            <person name="Fiebig A."/>
        </authorList>
    </citation>
    <scope>NUCLEOTIDE SEQUENCE [LARGE SCALE GENOMIC DNA]</scope>
</reference>
<proteinExistence type="predicted"/>